<dbReference type="Gene3D" id="2.130.10.10">
    <property type="entry name" value="YVTN repeat-like/Quinoprotein amine dehydrogenase"/>
    <property type="match status" value="2"/>
</dbReference>
<evidence type="ECO:0008006" key="4">
    <source>
        <dbReference type="Google" id="ProtNLM"/>
    </source>
</evidence>
<keyword evidence="3" id="KW-1185">Reference proteome</keyword>
<dbReference type="EMBL" id="JBIRPU010000022">
    <property type="protein sequence ID" value="MFI0795873.1"/>
    <property type="molecule type" value="Genomic_DNA"/>
</dbReference>
<sequence length="1308" mass="138434">MTGVQPRRRRAISIGVPTFGVAPGEDPFAPAPLPFVHERVPAVTAALRRFDYTVTECLDPAHLSGAALPELIWREAEECGPDGLFVVHIISHGVLTDDGALYVVGADGRHHPEGQVTEWIRRFGHFPHLPAALFLLDLCHAGAAARQPWHLSTADGAGRAWVIAASAPHQQAFRGRYSAAVANVLTMLAGADAHTDAEQRHLPLERVAAALRREVRRLVARDGALPQEVTGSLWDIAAGSPDVAFFPNPGFLDGGGRRAVRASVDVAVAPFLDDVDEALDPVHFMDVASGMKGHHGRGCFSGRSRELRALTAWCDGHGEPWLRVVTGGPGAGKSAIIGVIVCAAHHLLNEPTRRIWDTADWAPRVNRHLAAVHARQRGLAEIVASLASQLALTPPDGRPWEVPELVAGIGELDTPPVIVLDALDEAEQHQQVMSKLLLPLAGARRPDGRPACRLLVGMRPWPEFAALRELAEGAGGLIDLDAADRWQLERDIERYVDTLLRYHPPYDGVEYAGARASFAHALAATLVHDRPGDDGHRDDGHRWGEFLVAGLYTYHFVAAYDAVADNVRARELAAAVPRTLPDLLDLDLSTRPQAWLRPVLTALAHARGDGMPADVIQDAAAAFAPAPDVAADGPSPQAQRRRITEALDAGRFYLRVSADVDGTTLYRLFHQGLSDHLRRSGGGPAQSARLAEAMLAPLTSMAGVGRRWDLAEPYLRRHAVTHCAESGRLDLLADDPEFLVHGEPQAVAELMAAHQLPWLSPDGLARLPKSTRSRRYALAVTALLGGEPGTARALCHPPGQPPLDWVPGWAVPAAGEETVGLRPAGLLVDAPTEATALVRWRGQLHICVVTTHGSLTVWRAADLAPLWSAQLGGHPRSLHHRGRVVVVEDGSGRVYGWEVATGRPAPVGGDSGPTPTGDGPPPPPAAPSPDSPPPDSPPPGPTARVATESGPILLAADPRGGIRLLRHDGWQWIPAGWQPTRHPVTALAGIAVGPRLTIVRVEGADVVVTSHNLRKEARPTDAGHLLGRLSDGATPTGDDPRPAGTRSTGDTRLSCALAGRDLLVLAEGERAQAWWLRADRATAAGPLASVPAAGPLTPVPAAGGHLVSVVATAVGEPRVATGTVDGRVLVRDAATGAVVGACHPHRQPVSALAFAARGLLVSASESGDLAVTDPATGRTEYHGLTGHDGRVESVALTPLGGRPVALSAAADGIRVTDLRSRYVSPLATPVAPEPDGCGQVEHIVLPDGGRATVTWRDTRLFIAEALSERLLADIDLGAPVDGVTLVGPDLAVRCAGRVVLLAARPRQR</sequence>
<dbReference type="InterPro" id="IPR015943">
    <property type="entry name" value="WD40/YVTN_repeat-like_dom_sf"/>
</dbReference>
<reference evidence="2 3" key="1">
    <citation type="submission" date="2024-10" db="EMBL/GenBank/DDBJ databases">
        <title>The Natural Products Discovery Center: Release of the First 8490 Sequenced Strains for Exploring Actinobacteria Biosynthetic Diversity.</title>
        <authorList>
            <person name="Kalkreuter E."/>
            <person name="Kautsar S.A."/>
            <person name="Yang D."/>
            <person name="Bader C.D."/>
            <person name="Teijaro C.N."/>
            <person name="Fluegel L."/>
            <person name="Davis C.M."/>
            <person name="Simpson J.R."/>
            <person name="Lauterbach L."/>
            <person name="Steele A.D."/>
            <person name="Gui C."/>
            <person name="Meng S."/>
            <person name="Li G."/>
            <person name="Viehrig K."/>
            <person name="Ye F."/>
            <person name="Su P."/>
            <person name="Kiefer A.F."/>
            <person name="Nichols A."/>
            <person name="Cepeda A.J."/>
            <person name="Yan W."/>
            <person name="Fan B."/>
            <person name="Jiang Y."/>
            <person name="Adhikari A."/>
            <person name="Zheng C.-J."/>
            <person name="Schuster L."/>
            <person name="Cowan T.M."/>
            <person name="Smanski M.J."/>
            <person name="Chevrette M.G."/>
            <person name="De Carvalho L.P.S."/>
            <person name="Shen B."/>
        </authorList>
    </citation>
    <scope>NUCLEOTIDE SEQUENCE [LARGE SCALE GENOMIC DNA]</scope>
    <source>
        <strain evidence="2 3">NPDC021253</strain>
    </source>
</reference>
<evidence type="ECO:0000313" key="3">
    <source>
        <dbReference type="Proteomes" id="UP001611075"/>
    </source>
</evidence>
<evidence type="ECO:0000256" key="1">
    <source>
        <dbReference type="SAM" id="MobiDB-lite"/>
    </source>
</evidence>
<proteinExistence type="predicted"/>
<dbReference type="SUPFAM" id="SSF50998">
    <property type="entry name" value="Quinoprotein alcohol dehydrogenase-like"/>
    <property type="match status" value="1"/>
</dbReference>
<organism evidence="2 3">
    <name type="scientific">Micromonospora rubida</name>
    <dbReference type="NCBI Taxonomy" id="2697657"/>
    <lineage>
        <taxon>Bacteria</taxon>
        <taxon>Bacillati</taxon>
        <taxon>Actinomycetota</taxon>
        <taxon>Actinomycetes</taxon>
        <taxon>Micromonosporales</taxon>
        <taxon>Micromonosporaceae</taxon>
        <taxon>Micromonospora</taxon>
    </lineage>
</organism>
<dbReference type="SMART" id="SM00320">
    <property type="entry name" value="WD40"/>
    <property type="match status" value="3"/>
</dbReference>
<feature type="compositionally biased region" description="Pro residues" evidence="1">
    <location>
        <begin position="918"/>
        <end position="941"/>
    </location>
</feature>
<evidence type="ECO:0000313" key="2">
    <source>
        <dbReference type="EMBL" id="MFI0795873.1"/>
    </source>
</evidence>
<gene>
    <name evidence="2" type="ORF">ACH4OY_24785</name>
</gene>
<protein>
    <recommendedName>
        <fullName evidence="4">Caspase domain-containing protein</fullName>
    </recommendedName>
</protein>
<feature type="region of interest" description="Disordered" evidence="1">
    <location>
        <begin position="899"/>
        <end position="946"/>
    </location>
</feature>
<dbReference type="RefSeq" id="WP_396683479.1">
    <property type="nucleotide sequence ID" value="NZ_JBIRPU010000022.1"/>
</dbReference>
<dbReference type="InterPro" id="IPR011047">
    <property type="entry name" value="Quinoprotein_ADH-like_sf"/>
</dbReference>
<name>A0ABW7SQ89_9ACTN</name>
<feature type="region of interest" description="Disordered" evidence="1">
    <location>
        <begin position="1020"/>
        <end position="1051"/>
    </location>
</feature>
<comment type="caution">
    <text evidence="2">The sequence shown here is derived from an EMBL/GenBank/DDBJ whole genome shotgun (WGS) entry which is preliminary data.</text>
</comment>
<dbReference type="InterPro" id="IPR001680">
    <property type="entry name" value="WD40_rpt"/>
</dbReference>
<accession>A0ABW7SQ89</accession>
<dbReference type="Proteomes" id="UP001611075">
    <property type="component" value="Unassembled WGS sequence"/>
</dbReference>